<dbReference type="AlphaFoldDB" id="A0A1B7MD92"/>
<dbReference type="EMBL" id="KV450262">
    <property type="protein sequence ID" value="OAX30565.1"/>
    <property type="molecule type" value="Genomic_DNA"/>
</dbReference>
<name>A0A1B7MD92_9AGAM</name>
<sequence>MSDVLISSNTPSGVCNGTHVDALIVLPLFMVDPDKMIRTDRTLVGQVRHTSSKTEFFIITSTSLVRIVFTSD</sequence>
<dbReference type="InParanoid" id="A0A1B7MD92"/>
<keyword evidence="2" id="KW-1185">Reference proteome</keyword>
<proteinExistence type="predicted"/>
<reference evidence="1 2" key="1">
    <citation type="submission" date="2016-06" db="EMBL/GenBank/DDBJ databases">
        <title>Comparative genomics of the ectomycorrhizal sister species Rhizopogon vinicolor and Rhizopogon vesiculosus (Basidiomycota: Boletales) reveals a divergence of the mating type B locus.</title>
        <authorList>
            <consortium name="DOE Joint Genome Institute"/>
            <person name="Mujic A.B."/>
            <person name="Kuo A."/>
            <person name="Tritt A."/>
            <person name="Lipzen A."/>
            <person name="Chen C."/>
            <person name="Johnson J."/>
            <person name="Sharma A."/>
            <person name="Barry K."/>
            <person name="Grigoriev I.V."/>
            <person name="Spatafora J.W."/>
        </authorList>
    </citation>
    <scope>NUCLEOTIDE SEQUENCE [LARGE SCALE GENOMIC DNA]</scope>
    <source>
        <strain evidence="1 2">AM-OR11-026</strain>
    </source>
</reference>
<evidence type="ECO:0000313" key="1">
    <source>
        <dbReference type="EMBL" id="OAX30565.1"/>
    </source>
</evidence>
<accession>A0A1B7MD92</accession>
<dbReference type="OrthoDB" id="196103at2759"/>
<gene>
    <name evidence="1" type="ORF">K503DRAFT_807066</name>
</gene>
<organism evidence="1 2">
    <name type="scientific">Rhizopogon vinicolor AM-OR11-026</name>
    <dbReference type="NCBI Taxonomy" id="1314800"/>
    <lineage>
        <taxon>Eukaryota</taxon>
        <taxon>Fungi</taxon>
        <taxon>Dikarya</taxon>
        <taxon>Basidiomycota</taxon>
        <taxon>Agaricomycotina</taxon>
        <taxon>Agaricomycetes</taxon>
        <taxon>Agaricomycetidae</taxon>
        <taxon>Boletales</taxon>
        <taxon>Suillineae</taxon>
        <taxon>Rhizopogonaceae</taxon>
        <taxon>Rhizopogon</taxon>
    </lineage>
</organism>
<protein>
    <submittedName>
        <fullName evidence="1">Uncharacterized protein</fullName>
    </submittedName>
</protein>
<dbReference type="Proteomes" id="UP000092154">
    <property type="component" value="Unassembled WGS sequence"/>
</dbReference>
<evidence type="ECO:0000313" key="2">
    <source>
        <dbReference type="Proteomes" id="UP000092154"/>
    </source>
</evidence>